<reference evidence="2 3" key="1">
    <citation type="journal article" date="2016" name="Genome Biol. Evol.">
        <title>Divergent and convergent evolution of fungal pathogenicity.</title>
        <authorList>
            <person name="Shang Y."/>
            <person name="Xiao G."/>
            <person name="Zheng P."/>
            <person name="Cen K."/>
            <person name="Zhan S."/>
            <person name="Wang C."/>
        </authorList>
    </citation>
    <scope>NUCLEOTIDE SEQUENCE [LARGE SCALE GENOMIC DNA]</scope>
    <source>
        <strain evidence="2 3">RCEF 3172</strain>
    </source>
</reference>
<evidence type="ECO:0000313" key="2">
    <source>
        <dbReference type="EMBL" id="OAA39302.1"/>
    </source>
</evidence>
<dbReference type="AlphaFoldDB" id="A0A167AT93"/>
<dbReference type="EMBL" id="AZHA01000023">
    <property type="protein sequence ID" value="OAA39302.1"/>
    <property type="molecule type" value="Genomic_DNA"/>
</dbReference>
<dbReference type="Proteomes" id="UP000076863">
    <property type="component" value="Unassembled WGS sequence"/>
</dbReference>
<evidence type="ECO:0000256" key="1">
    <source>
        <dbReference type="SAM" id="MobiDB-lite"/>
    </source>
</evidence>
<keyword evidence="3" id="KW-1185">Reference proteome</keyword>
<accession>A0A167AT93</accession>
<feature type="region of interest" description="Disordered" evidence="1">
    <location>
        <begin position="30"/>
        <end position="55"/>
    </location>
</feature>
<evidence type="ECO:0000313" key="3">
    <source>
        <dbReference type="Proteomes" id="UP000076863"/>
    </source>
</evidence>
<name>A0A167AT93_9HYPO</name>
<protein>
    <submittedName>
        <fullName evidence="2">Uncharacterized protein</fullName>
    </submittedName>
</protein>
<sequence>MAGSTPAASRRRAAPSAELIQIGVLSPSPRHFADRGSFGRLPYQSGGEGGDAEDEDEGYRLYAKLCLEK</sequence>
<organism evidence="2 3">
    <name type="scientific">Beauveria brongniartii RCEF 3172</name>
    <dbReference type="NCBI Taxonomy" id="1081107"/>
    <lineage>
        <taxon>Eukaryota</taxon>
        <taxon>Fungi</taxon>
        <taxon>Dikarya</taxon>
        <taxon>Ascomycota</taxon>
        <taxon>Pezizomycotina</taxon>
        <taxon>Sordariomycetes</taxon>
        <taxon>Hypocreomycetidae</taxon>
        <taxon>Hypocreales</taxon>
        <taxon>Cordycipitaceae</taxon>
        <taxon>Beauveria</taxon>
        <taxon>Beauveria brongniartii</taxon>
    </lineage>
</organism>
<gene>
    <name evidence="2" type="ORF">BBO_06726</name>
</gene>
<proteinExistence type="predicted"/>
<comment type="caution">
    <text evidence="2">The sequence shown here is derived from an EMBL/GenBank/DDBJ whole genome shotgun (WGS) entry which is preliminary data.</text>
</comment>